<dbReference type="PANTHER" id="PTHR43566">
    <property type="entry name" value="CONSERVED PROTEIN"/>
    <property type="match status" value="1"/>
</dbReference>
<keyword evidence="4" id="KW-1185">Reference proteome</keyword>
<feature type="domain" description="AAA" evidence="1">
    <location>
        <begin position="27"/>
        <end position="142"/>
    </location>
</feature>
<gene>
    <name evidence="3" type="ORF">IMCC3135_07445</name>
</gene>
<dbReference type="OrthoDB" id="9771844at2"/>
<evidence type="ECO:0000259" key="2">
    <source>
        <dbReference type="Pfam" id="PF13635"/>
    </source>
</evidence>
<evidence type="ECO:0000313" key="3">
    <source>
        <dbReference type="EMBL" id="ASJ71595.1"/>
    </source>
</evidence>
<dbReference type="RefSeq" id="WP_088917016.1">
    <property type="nucleotide sequence ID" value="NZ_CP018632.1"/>
</dbReference>
<dbReference type="AlphaFoldDB" id="A0A2Z2NM27"/>
<dbReference type="InterPro" id="IPR027417">
    <property type="entry name" value="P-loop_NTPase"/>
</dbReference>
<reference evidence="3 4" key="1">
    <citation type="submission" date="2016-12" db="EMBL/GenBank/DDBJ databases">
        <authorList>
            <person name="Song W.-J."/>
            <person name="Kurnit D.M."/>
        </authorList>
    </citation>
    <scope>NUCLEOTIDE SEQUENCE [LARGE SCALE GENOMIC DNA]</scope>
    <source>
        <strain evidence="3 4">IMCC3135</strain>
    </source>
</reference>
<dbReference type="InterPro" id="IPR025420">
    <property type="entry name" value="DUF4143"/>
</dbReference>
<protein>
    <recommendedName>
        <fullName evidence="5">AAA+ ATPase domain-containing protein</fullName>
    </recommendedName>
</protein>
<proteinExistence type="predicted"/>
<name>A0A2Z2NM27_9GAMM</name>
<evidence type="ECO:0000313" key="4">
    <source>
        <dbReference type="Proteomes" id="UP000250079"/>
    </source>
</evidence>
<sequence>MNEPKLPANPVPRQIISVAEERLRSYPVLTITGPRQSGKTTLARLLRPEARYISLEDPDIRAFATEDPRGFLADTGDKAIIDEVQRVPDLLSYLQGIVDAGNEMGRFILTGSSQFELIESVTQSLAGRTALLTLLPFSLGELTAAGRAPSSVAELLQQGLFPPIHDRPVAAEVWLQDYIATYVERDVRALMNIRDVVAFQRFVQLCAGRCGQLLNINSLAEDAGINRATAQSWLSVLQASHLVLLVQPWTTNISKRLIKTPKLYFVDSALAASLVGIRDVSQVMTHPLRGALFENWAIMDLIKGQCNAGLKPSVYFLRDKQGHELDALIETGTGSLMGVEIKSGATVASDFFKGLDYWRERLGSITLDPWLIYGGNSRQRRERGHVVPWNDMDALLNEMVATR</sequence>
<dbReference type="Proteomes" id="UP000250079">
    <property type="component" value="Chromosome"/>
</dbReference>
<dbReference type="InterPro" id="IPR041682">
    <property type="entry name" value="AAA_14"/>
</dbReference>
<evidence type="ECO:0000259" key="1">
    <source>
        <dbReference type="Pfam" id="PF13173"/>
    </source>
</evidence>
<dbReference type="EMBL" id="CP018632">
    <property type="protein sequence ID" value="ASJ71595.1"/>
    <property type="molecule type" value="Genomic_DNA"/>
</dbReference>
<dbReference type="KEGG" id="gai:IMCC3135_07445"/>
<accession>A0A2Z2NM27</accession>
<organism evidence="3 4">
    <name type="scientific">Granulosicoccus antarcticus IMCC3135</name>
    <dbReference type="NCBI Taxonomy" id="1192854"/>
    <lineage>
        <taxon>Bacteria</taxon>
        <taxon>Pseudomonadati</taxon>
        <taxon>Pseudomonadota</taxon>
        <taxon>Gammaproteobacteria</taxon>
        <taxon>Chromatiales</taxon>
        <taxon>Granulosicoccaceae</taxon>
        <taxon>Granulosicoccus</taxon>
    </lineage>
</organism>
<evidence type="ECO:0008006" key="5">
    <source>
        <dbReference type="Google" id="ProtNLM"/>
    </source>
</evidence>
<dbReference type="SUPFAM" id="SSF52540">
    <property type="entry name" value="P-loop containing nucleoside triphosphate hydrolases"/>
    <property type="match status" value="1"/>
</dbReference>
<dbReference type="Pfam" id="PF13635">
    <property type="entry name" value="DUF4143"/>
    <property type="match status" value="1"/>
</dbReference>
<dbReference type="Pfam" id="PF13173">
    <property type="entry name" value="AAA_14"/>
    <property type="match status" value="1"/>
</dbReference>
<feature type="domain" description="DUF4143" evidence="2">
    <location>
        <begin position="184"/>
        <end position="344"/>
    </location>
</feature>
<dbReference type="PANTHER" id="PTHR43566:SF2">
    <property type="entry name" value="DUF4143 DOMAIN-CONTAINING PROTEIN"/>
    <property type="match status" value="1"/>
</dbReference>